<sequence length="94" mass="10688">MMDHWRMSVQFVDMFPVDVHPRANGSFSTARLESFVPHIKKAFVISCVSLDSIARANASQLKFLLKYLTDASLVLSAFPKLRWNHSALEHRLGT</sequence>
<dbReference type="EMBL" id="MJFZ01000785">
    <property type="protein sequence ID" value="RAW25168.1"/>
    <property type="molecule type" value="Genomic_DNA"/>
</dbReference>
<dbReference type="VEuPathDB" id="FungiDB:PC110_g18411"/>
<evidence type="ECO:0000313" key="8">
    <source>
        <dbReference type="Proteomes" id="UP000251314"/>
    </source>
</evidence>
<evidence type="ECO:0000313" key="1">
    <source>
        <dbReference type="EMBL" id="KAG2841189.1"/>
    </source>
</evidence>
<evidence type="ECO:0000313" key="4">
    <source>
        <dbReference type="EMBL" id="KAG2964500.1"/>
    </source>
</evidence>
<dbReference type="Proteomes" id="UP000774804">
    <property type="component" value="Unassembled WGS sequence"/>
</dbReference>
<gene>
    <name evidence="6" type="ORF">JG687_00014836</name>
    <name evidence="7" type="ORF">PC110_g18411</name>
    <name evidence="1" type="ORF">PC113_g19085</name>
    <name evidence="2" type="ORF">PC115_g19272</name>
    <name evidence="3" type="ORF">PC117_g22261</name>
    <name evidence="4" type="ORF">PC118_g20285</name>
    <name evidence="5" type="ORF">PC129_g16409</name>
</gene>
<dbReference type="Proteomes" id="UP000736787">
    <property type="component" value="Unassembled WGS sequence"/>
</dbReference>
<dbReference type="EMBL" id="RCML01001207">
    <property type="protein sequence ID" value="KAG2964500.1"/>
    <property type="molecule type" value="Genomic_DNA"/>
</dbReference>
<organism evidence="7 8">
    <name type="scientific">Phytophthora cactorum</name>
    <dbReference type="NCBI Taxonomy" id="29920"/>
    <lineage>
        <taxon>Eukaryota</taxon>
        <taxon>Sar</taxon>
        <taxon>Stramenopiles</taxon>
        <taxon>Oomycota</taxon>
        <taxon>Peronosporomycetes</taxon>
        <taxon>Peronosporales</taxon>
        <taxon>Peronosporaceae</taxon>
        <taxon>Phytophthora</taxon>
    </lineage>
</organism>
<keyword evidence="8" id="KW-1185">Reference proteome</keyword>
<dbReference type="OrthoDB" id="10271137at2759"/>
<dbReference type="EMBL" id="RCMV01000815">
    <property type="protein sequence ID" value="KAG3212638.1"/>
    <property type="molecule type" value="Genomic_DNA"/>
</dbReference>
<evidence type="ECO:0000313" key="7">
    <source>
        <dbReference type="EMBL" id="RAW25168.1"/>
    </source>
</evidence>
<accession>A0A329RPU8</accession>
<evidence type="ECO:0000313" key="3">
    <source>
        <dbReference type="EMBL" id="KAG2899344.1"/>
    </source>
</evidence>
<dbReference type="Proteomes" id="UP000251314">
    <property type="component" value="Unassembled WGS sequence"/>
</dbReference>
<name>A0A329RPU8_9STRA</name>
<dbReference type="EMBL" id="RCMG01000948">
    <property type="protein sequence ID" value="KAG2841189.1"/>
    <property type="molecule type" value="Genomic_DNA"/>
</dbReference>
<dbReference type="EMBL" id="RCMK01001206">
    <property type="protein sequence ID" value="KAG2899344.1"/>
    <property type="molecule type" value="Genomic_DNA"/>
</dbReference>
<dbReference type="EMBL" id="JAENGZ010001245">
    <property type="protein sequence ID" value="KAG6949476.1"/>
    <property type="molecule type" value="Genomic_DNA"/>
</dbReference>
<dbReference type="Proteomes" id="UP000688947">
    <property type="component" value="Unassembled WGS sequence"/>
</dbReference>
<protein>
    <submittedName>
        <fullName evidence="7">Uncharacterized protein</fullName>
    </submittedName>
</protein>
<evidence type="ECO:0000313" key="2">
    <source>
        <dbReference type="EMBL" id="KAG2891215.1"/>
    </source>
</evidence>
<reference evidence="1" key="2">
    <citation type="submission" date="2018-10" db="EMBL/GenBank/DDBJ databases">
        <title>Effector identification in a new, highly contiguous assembly of the strawberry crown rot pathogen Phytophthora cactorum.</title>
        <authorList>
            <person name="Armitage A.D."/>
            <person name="Nellist C.F."/>
            <person name="Bates H."/>
            <person name="Vickerstaff R.J."/>
            <person name="Harrison R.J."/>
        </authorList>
    </citation>
    <scope>NUCLEOTIDE SEQUENCE</scope>
    <source>
        <strain evidence="1">15-7</strain>
        <strain evidence="2">4032</strain>
        <strain evidence="3">4040</strain>
        <strain evidence="4">P415</strain>
        <strain evidence="5">P421</strain>
    </source>
</reference>
<proteinExistence type="predicted"/>
<dbReference type="EMBL" id="RCMI01001077">
    <property type="protein sequence ID" value="KAG2891215.1"/>
    <property type="molecule type" value="Genomic_DNA"/>
</dbReference>
<evidence type="ECO:0000313" key="5">
    <source>
        <dbReference type="EMBL" id="KAG3212638.1"/>
    </source>
</evidence>
<reference evidence="6" key="3">
    <citation type="submission" date="2021-01" db="EMBL/GenBank/DDBJ databases">
        <title>Phytophthora aleatoria, a newly-described species from Pinus radiata is distinct from Phytophthora cactorum isolates based on comparative genomics.</title>
        <authorList>
            <person name="Mcdougal R."/>
            <person name="Panda P."/>
            <person name="Williams N."/>
            <person name="Studholme D.J."/>
        </authorList>
    </citation>
    <scope>NUCLEOTIDE SEQUENCE</scope>
    <source>
        <strain evidence="6">NZFS 3830</strain>
    </source>
</reference>
<dbReference type="Proteomes" id="UP000760860">
    <property type="component" value="Unassembled WGS sequence"/>
</dbReference>
<comment type="caution">
    <text evidence="7">The sequence shown here is derived from an EMBL/GenBank/DDBJ whole genome shotgun (WGS) entry which is preliminary data.</text>
</comment>
<dbReference type="AlphaFoldDB" id="A0A329RPU8"/>
<reference evidence="7 8" key="1">
    <citation type="submission" date="2018-01" db="EMBL/GenBank/DDBJ databases">
        <title>Draft genome of the strawberry crown rot pathogen Phytophthora cactorum.</title>
        <authorList>
            <person name="Armitage A.D."/>
            <person name="Lysoe E."/>
            <person name="Nellist C.F."/>
            <person name="Harrison R.J."/>
            <person name="Brurberg M.B."/>
        </authorList>
    </citation>
    <scope>NUCLEOTIDE SEQUENCE [LARGE SCALE GENOMIC DNA]</scope>
    <source>
        <strain evidence="7 8">10300</strain>
    </source>
</reference>
<evidence type="ECO:0000313" key="6">
    <source>
        <dbReference type="EMBL" id="KAG6949476.1"/>
    </source>
</evidence>
<dbReference type="Proteomes" id="UP000697107">
    <property type="component" value="Unassembled WGS sequence"/>
</dbReference>
<dbReference type="Proteomes" id="UP000735874">
    <property type="component" value="Unassembled WGS sequence"/>
</dbReference>